<evidence type="ECO:0000256" key="1">
    <source>
        <dbReference type="SAM" id="MobiDB-lite"/>
    </source>
</evidence>
<dbReference type="Proteomes" id="UP000314294">
    <property type="component" value="Unassembled WGS sequence"/>
</dbReference>
<gene>
    <name evidence="2" type="ORF">EYF80_024818</name>
</gene>
<feature type="compositionally biased region" description="Pro residues" evidence="1">
    <location>
        <begin position="13"/>
        <end position="33"/>
    </location>
</feature>
<dbReference type="EMBL" id="SRLO01000243">
    <property type="protein sequence ID" value="TNN64934.1"/>
    <property type="molecule type" value="Genomic_DNA"/>
</dbReference>
<feature type="region of interest" description="Disordered" evidence="1">
    <location>
        <begin position="1"/>
        <end position="99"/>
    </location>
</feature>
<dbReference type="AlphaFoldDB" id="A0A4Z2HJ24"/>
<name>A0A4Z2HJ24_9TELE</name>
<proteinExistence type="predicted"/>
<comment type="caution">
    <text evidence="2">The sequence shown here is derived from an EMBL/GenBank/DDBJ whole genome shotgun (WGS) entry which is preliminary data.</text>
</comment>
<accession>A0A4Z2HJ24</accession>
<feature type="compositionally biased region" description="Polar residues" evidence="1">
    <location>
        <begin position="45"/>
        <end position="59"/>
    </location>
</feature>
<evidence type="ECO:0000313" key="3">
    <source>
        <dbReference type="Proteomes" id="UP000314294"/>
    </source>
</evidence>
<organism evidence="2 3">
    <name type="scientific">Liparis tanakae</name>
    <name type="common">Tanaka's snailfish</name>
    <dbReference type="NCBI Taxonomy" id="230148"/>
    <lineage>
        <taxon>Eukaryota</taxon>
        <taxon>Metazoa</taxon>
        <taxon>Chordata</taxon>
        <taxon>Craniata</taxon>
        <taxon>Vertebrata</taxon>
        <taxon>Euteleostomi</taxon>
        <taxon>Actinopterygii</taxon>
        <taxon>Neopterygii</taxon>
        <taxon>Teleostei</taxon>
        <taxon>Neoteleostei</taxon>
        <taxon>Acanthomorphata</taxon>
        <taxon>Eupercaria</taxon>
        <taxon>Perciformes</taxon>
        <taxon>Cottioidei</taxon>
        <taxon>Cottales</taxon>
        <taxon>Liparidae</taxon>
        <taxon>Liparis</taxon>
    </lineage>
</organism>
<sequence length="113" mass="11687">MPRGLFLGSPVLLPGPPPRSSSPVLLPGPPPRSSSPVLLTGPPHRSSSPGRQAGRTTVEQAGPAKGSATSPSNSVHEPFSGLKMLSSNTVQPGPLRPSRMGVCRMFHWSAFGS</sequence>
<evidence type="ECO:0000313" key="2">
    <source>
        <dbReference type="EMBL" id="TNN64934.1"/>
    </source>
</evidence>
<keyword evidence="3" id="KW-1185">Reference proteome</keyword>
<protein>
    <submittedName>
        <fullName evidence="2">Uncharacterized protein</fullName>
    </submittedName>
</protein>
<reference evidence="2 3" key="1">
    <citation type="submission" date="2019-03" db="EMBL/GenBank/DDBJ databases">
        <title>First draft genome of Liparis tanakae, snailfish: a comprehensive survey of snailfish specific genes.</title>
        <authorList>
            <person name="Kim W."/>
            <person name="Song I."/>
            <person name="Jeong J.-H."/>
            <person name="Kim D."/>
            <person name="Kim S."/>
            <person name="Ryu S."/>
            <person name="Song J.Y."/>
            <person name="Lee S.K."/>
        </authorList>
    </citation>
    <scope>NUCLEOTIDE SEQUENCE [LARGE SCALE GENOMIC DNA]</scope>
    <source>
        <tissue evidence="2">Muscle</tissue>
    </source>
</reference>